<comment type="caution">
    <text evidence="10">The sequence shown here is derived from an EMBL/GenBank/DDBJ whole genome shotgun (WGS) entry which is preliminary data.</text>
</comment>
<keyword evidence="5 7" id="KW-1133">Transmembrane helix</keyword>
<dbReference type="Pfam" id="PF14067">
    <property type="entry name" value="LssY_C"/>
    <property type="match status" value="1"/>
</dbReference>
<evidence type="ECO:0000256" key="5">
    <source>
        <dbReference type="ARBA" id="ARBA00022989"/>
    </source>
</evidence>
<keyword evidence="4 7" id="KW-0812">Transmembrane</keyword>
<feature type="domain" description="VTT" evidence="8">
    <location>
        <begin position="39"/>
        <end position="162"/>
    </location>
</feature>
<comment type="subcellular location">
    <subcellularLocation>
        <location evidence="1">Cell membrane</location>
        <topology evidence="1">Multi-pass membrane protein</topology>
    </subcellularLocation>
</comment>
<dbReference type="RefSeq" id="WP_311365149.1">
    <property type="nucleotide sequence ID" value="NZ_JAVRIC010000013.1"/>
</dbReference>
<feature type="transmembrane region" description="Helical" evidence="7">
    <location>
        <begin position="394"/>
        <end position="414"/>
    </location>
</feature>
<evidence type="ECO:0000313" key="11">
    <source>
        <dbReference type="Proteomes" id="UP001254608"/>
    </source>
</evidence>
<evidence type="ECO:0000259" key="9">
    <source>
        <dbReference type="Pfam" id="PF14067"/>
    </source>
</evidence>
<feature type="transmembrane region" description="Helical" evidence="7">
    <location>
        <begin position="420"/>
        <end position="439"/>
    </location>
</feature>
<dbReference type="InterPro" id="IPR036938">
    <property type="entry name" value="PAP2/HPO_sf"/>
</dbReference>
<sequence length="681" mass="74535">MFDWVQPLLDWVAQHPSWALLIIVAVSFADALFLLGFLFPSPVILFGAGALIALNALDLWPALVCAAIGAMLGDLLNFAIGARYGKRILSTNFAERYRESIGSTRRLFYRHGAKGIILGRLIGLIRPLVPAVAAASGMRLLTFMLWDVVACFVWAIAFTFPGIAVGASLHLAAEIATRFALLLAFAFALVWMLLFLTRIVARYAQHHAEVWVVWLLRWSGRHRRLGRLGAWLADPDQPETPALLILAGLFLIAGWLGLGLIWLLLRGHPQPIDAIVYQTLSDLHAPWGRIAASWITVLGDVPVMLVCAAAAFLALLWLRQGRAAAHLAAGVAFGAVIALGLYAGVQIAEPAQFYGEGAAHSRFLGSDLILTTVVYGLIPVLLSVGRSDRTRTRYYGIAVTMVGLITASQLYLGLQWFSTAAFAVAIGLLWTLVLAVGYRRHNARRVPGRRFFMPVFVSFVVAVVLFAPLRAHAPGLPGLPQQQMSAQHWLRGGFGELPAYRGDIANHHSQPLNLQWRGQLGDIRSALLAADWREPVHLTPVTALRMLASETLLSDLPVLPQIHNGRHPDLVLTRVREHDPQQTPREAVLRLWASGWSADGLPLWVGGVTTQSAATLVYLLQVPVTLQNHDLPLLALQAPPGFAETLVVHPAYERDPGRWSGTVRLLYPAPQTDGDDENDTN</sequence>
<evidence type="ECO:0000313" key="10">
    <source>
        <dbReference type="EMBL" id="MDT0497757.1"/>
    </source>
</evidence>
<evidence type="ECO:0000256" key="6">
    <source>
        <dbReference type="ARBA" id="ARBA00023136"/>
    </source>
</evidence>
<feature type="transmembrane region" description="Helical" evidence="7">
    <location>
        <begin position="59"/>
        <end position="80"/>
    </location>
</feature>
<feature type="domain" description="LssY-like C-terminal" evidence="9">
    <location>
        <begin position="496"/>
        <end position="616"/>
    </location>
</feature>
<dbReference type="Pfam" id="PF09335">
    <property type="entry name" value="VTT_dom"/>
    <property type="match status" value="1"/>
</dbReference>
<name>A0ABU2WL39_9GAMM</name>
<protein>
    <submittedName>
        <fullName evidence="10">VTT domain-containing protein</fullName>
    </submittedName>
</protein>
<evidence type="ECO:0000256" key="3">
    <source>
        <dbReference type="ARBA" id="ARBA00022475"/>
    </source>
</evidence>
<feature type="transmembrane region" description="Helical" evidence="7">
    <location>
        <begin position="363"/>
        <end position="382"/>
    </location>
</feature>
<evidence type="ECO:0000259" key="8">
    <source>
        <dbReference type="Pfam" id="PF09335"/>
    </source>
</evidence>
<dbReference type="InterPro" id="IPR025902">
    <property type="entry name" value="LssY-like-C_dom"/>
</dbReference>
<evidence type="ECO:0000256" key="1">
    <source>
        <dbReference type="ARBA" id="ARBA00004651"/>
    </source>
</evidence>
<dbReference type="SUPFAM" id="SSF48317">
    <property type="entry name" value="Acid phosphatase/Vanadium-dependent haloperoxidase"/>
    <property type="match status" value="1"/>
</dbReference>
<accession>A0ABU2WL39</accession>
<feature type="transmembrane region" description="Helical" evidence="7">
    <location>
        <begin position="451"/>
        <end position="469"/>
    </location>
</feature>
<dbReference type="InterPro" id="IPR032816">
    <property type="entry name" value="VTT_dom"/>
</dbReference>
<comment type="similarity">
    <text evidence="2">Belongs to the DedA family.</text>
</comment>
<evidence type="ECO:0000256" key="7">
    <source>
        <dbReference type="SAM" id="Phobius"/>
    </source>
</evidence>
<evidence type="ECO:0000256" key="2">
    <source>
        <dbReference type="ARBA" id="ARBA00010792"/>
    </source>
</evidence>
<feature type="transmembrane region" description="Helical" evidence="7">
    <location>
        <begin position="241"/>
        <end position="265"/>
    </location>
</feature>
<feature type="transmembrane region" description="Helical" evidence="7">
    <location>
        <begin position="324"/>
        <end position="343"/>
    </location>
</feature>
<dbReference type="Proteomes" id="UP001254608">
    <property type="component" value="Unassembled WGS sequence"/>
</dbReference>
<organism evidence="10 11">
    <name type="scientific">Banduia mediterranea</name>
    <dbReference type="NCBI Taxonomy" id="3075609"/>
    <lineage>
        <taxon>Bacteria</taxon>
        <taxon>Pseudomonadati</taxon>
        <taxon>Pseudomonadota</taxon>
        <taxon>Gammaproteobacteria</taxon>
        <taxon>Nevskiales</taxon>
        <taxon>Algiphilaceae</taxon>
        <taxon>Banduia</taxon>
    </lineage>
</organism>
<dbReference type="PANTHER" id="PTHR30353">
    <property type="entry name" value="INNER MEMBRANE PROTEIN DEDA-RELATED"/>
    <property type="match status" value="1"/>
</dbReference>
<feature type="transmembrane region" description="Helical" evidence="7">
    <location>
        <begin position="143"/>
        <end position="167"/>
    </location>
</feature>
<keyword evidence="11" id="KW-1185">Reference proteome</keyword>
<reference evidence="10 11" key="1">
    <citation type="submission" date="2023-09" db="EMBL/GenBank/DDBJ databases">
        <authorList>
            <person name="Rey-Velasco X."/>
        </authorList>
    </citation>
    <scope>NUCLEOTIDE SEQUENCE [LARGE SCALE GENOMIC DNA]</scope>
    <source>
        <strain evidence="10 11">W345</strain>
    </source>
</reference>
<feature type="transmembrane region" description="Helical" evidence="7">
    <location>
        <begin position="18"/>
        <end position="39"/>
    </location>
</feature>
<dbReference type="InterPro" id="IPR032818">
    <property type="entry name" value="DedA-like"/>
</dbReference>
<gene>
    <name evidence="10" type="ORF">RM530_10325</name>
</gene>
<keyword evidence="3" id="KW-1003">Cell membrane</keyword>
<proteinExistence type="inferred from homology"/>
<dbReference type="PANTHER" id="PTHR30353:SF15">
    <property type="entry name" value="INNER MEMBRANE PROTEIN YABI"/>
    <property type="match status" value="1"/>
</dbReference>
<dbReference type="EMBL" id="JAVRIC010000013">
    <property type="protein sequence ID" value="MDT0497757.1"/>
    <property type="molecule type" value="Genomic_DNA"/>
</dbReference>
<feature type="transmembrane region" description="Helical" evidence="7">
    <location>
        <begin position="179"/>
        <end position="197"/>
    </location>
</feature>
<keyword evidence="6 7" id="KW-0472">Membrane</keyword>
<evidence type="ECO:0000256" key="4">
    <source>
        <dbReference type="ARBA" id="ARBA00022692"/>
    </source>
</evidence>
<feature type="transmembrane region" description="Helical" evidence="7">
    <location>
        <begin position="291"/>
        <end position="317"/>
    </location>
</feature>